<dbReference type="AlphaFoldDB" id="A0A143PEZ9"/>
<accession>A0A143PEZ9</accession>
<dbReference type="CDD" id="cd00371">
    <property type="entry name" value="HMA"/>
    <property type="match status" value="1"/>
</dbReference>
<evidence type="ECO:0000313" key="5">
    <source>
        <dbReference type="Proteomes" id="UP000595942"/>
    </source>
</evidence>
<dbReference type="EMBL" id="CP068073">
    <property type="protein sequence ID" value="QQS83874.1"/>
    <property type="molecule type" value="Genomic_DNA"/>
</dbReference>
<reference evidence="2 5" key="2">
    <citation type="submission" date="2021-01" db="EMBL/GenBank/DDBJ databases">
        <title>FDA dAtabase for Regulatory Grade micrObial Sequences (FDA-ARGOS): Supporting development and validation of Infectious Disease Dx tests.</title>
        <authorList>
            <person name="Sproer C."/>
            <person name="Gronow S."/>
            <person name="Severitt S."/>
            <person name="Schroder I."/>
            <person name="Tallon L."/>
            <person name="Sadzewicz L."/>
            <person name="Zhao X."/>
            <person name="Boylan J."/>
            <person name="Ott S."/>
            <person name="Bowen H."/>
            <person name="Vavikolanu K."/>
            <person name="Mehta A."/>
            <person name="Aluvathingal J."/>
            <person name="Nadendla S."/>
            <person name="Lowell S."/>
            <person name="Myers T."/>
            <person name="Yan Y."/>
            <person name="Sichtig H."/>
        </authorList>
    </citation>
    <scope>NUCLEOTIDE SEQUENCE [LARGE SCALE GENOMIC DNA]</scope>
    <source>
        <strain evidence="2 5">FDAARGOS_1148</strain>
    </source>
</reference>
<dbReference type="SUPFAM" id="SSF55008">
    <property type="entry name" value="HMA, heavy metal-associated domain"/>
    <property type="match status" value="1"/>
</dbReference>
<reference evidence="3 4" key="1">
    <citation type="submission" date="2018-11" db="EMBL/GenBank/DDBJ databases">
        <title>Genomic profiling of Staphylococcus species from a Poultry farm system in KwaZulu-Natal, South Africa.</title>
        <authorList>
            <person name="Amoako D.G."/>
            <person name="Somboro A.M."/>
            <person name="Abia A.L.K."/>
            <person name="Bester L.A."/>
            <person name="Essack S.Y."/>
        </authorList>
    </citation>
    <scope>NUCLEOTIDE SEQUENCE [LARGE SCALE GENOMIC DNA]</scope>
    <source>
        <strain evidence="3 4">SA11</strain>
    </source>
</reference>
<evidence type="ECO:0000313" key="3">
    <source>
        <dbReference type="EMBL" id="RZI04342.1"/>
    </source>
</evidence>
<dbReference type="EMBL" id="RQTE01000027">
    <property type="protein sequence ID" value="RZI04342.1"/>
    <property type="molecule type" value="Genomic_DNA"/>
</dbReference>
<keyword evidence="5" id="KW-1185">Reference proteome</keyword>
<evidence type="ECO:0000313" key="4">
    <source>
        <dbReference type="Proteomes" id="UP000293854"/>
    </source>
</evidence>
<evidence type="ECO:0000259" key="1">
    <source>
        <dbReference type="PROSITE" id="PS50846"/>
    </source>
</evidence>
<feature type="domain" description="HMA" evidence="1">
    <location>
        <begin position="2"/>
        <end position="67"/>
    </location>
</feature>
<dbReference type="InterPro" id="IPR036163">
    <property type="entry name" value="HMA_dom_sf"/>
</dbReference>
<dbReference type="PROSITE" id="PS50846">
    <property type="entry name" value="HMA_2"/>
    <property type="match status" value="1"/>
</dbReference>
<name>A0A143PEZ9_9STAP</name>
<dbReference type="InterPro" id="IPR006121">
    <property type="entry name" value="HMA_dom"/>
</dbReference>
<gene>
    <name evidence="3" type="ORF">EIG99_01310</name>
    <name evidence="2" type="ORF">I6J05_06230</name>
</gene>
<dbReference type="GeneID" id="93726129"/>
<dbReference type="GO" id="GO:0046872">
    <property type="term" value="F:metal ion binding"/>
    <property type="evidence" value="ECO:0007669"/>
    <property type="project" value="InterPro"/>
</dbReference>
<proteinExistence type="predicted"/>
<dbReference type="Gene3D" id="3.30.70.100">
    <property type="match status" value="1"/>
</dbReference>
<dbReference type="OrthoDB" id="2410348at2"/>
<dbReference type="KEGG" id="scv:A4G25_12235"/>
<dbReference type="Proteomes" id="UP000293854">
    <property type="component" value="Unassembled WGS sequence"/>
</dbReference>
<organism evidence="3 4">
    <name type="scientific">Staphylococcus condimenti</name>
    <dbReference type="NCBI Taxonomy" id="70255"/>
    <lineage>
        <taxon>Bacteria</taxon>
        <taxon>Bacillati</taxon>
        <taxon>Bacillota</taxon>
        <taxon>Bacilli</taxon>
        <taxon>Bacillales</taxon>
        <taxon>Staphylococcaceae</taxon>
        <taxon>Staphylococcus</taxon>
    </lineage>
</organism>
<evidence type="ECO:0000313" key="2">
    <source>
        <dbReference type="EMBL" id="QQS83874.1"/>
    </source>
</evidence>
<sequence>MQNSVIKIDGMETEEEQHKLHQHLIEMTGVTAVQVDLDSNEIKISYETPVNLNNLEKEIYDAGYQILN</sequence>
<dbReference type="Proteomes" id="UP000595942">
    <property type="component" value="Chromosome"/>
</dbReference>
<protein>
    <submittedName>
        <fullName evidence="3">Heavy-metal-associated domain-containing protein</fullName>
    </submittedName>
</protein>
<dbReference type="NCBIfam" id="NF047536">
    <property type="entry name" value="Cu_chaper_CsoZ"/>
    <property type="match status" value="1"/>
</dbReference>
<dbReference type="Pfam" id="PF00403">
    <property type="entry name" value="HMA"/>
    <property type="match status" value="1"/>
</dbReference>
<dbReference type="RefSeq" id="WP_047132367.1">
    <property type="nucleotide sequence ID" value="NZ_CP015114.1"/>
</dbReference>